<name>A0A397J954_9GLOM</name>
<proteinExistence type="predicted"/>
<dbReference type="Proteomes" id="UP000266861">
    <property type="component" value="Unassembled WGS sequence"/>
</dbReference>
<sequence>MTDITSLFLMIEKHTDDLTVCEPSPCLHNSIQLPKEMYHLLLSNWCAHMIKPPVQTTSFDLVAVLRIASRSSNLAIMKAKVYYIDFINAGLNDPCPYPPN</sequence>
<comment type="caution">
    <text evidence="1">The sequence shown here is derived from an EMBL/GenBank/DDBJ whole genome shotgun (WGS) entry which is preliminary data.</text>
</comment>
<evidence type="ECO:0000313" key="2">
    <source>
        <dbReference type="Proteomes" id="UP000266861"/>
    </source>
</evidence>
<keyword evidence="2" id="KW-1185">Reference proteome</keyword>
<accession>A0A397J954</accession>
<reference evidence="1 2" key="1">
    <citation type="submission" date="2018-08" db="EMBL/GenBank/DDBJ databases">
        <title>Genome and evolution of the arbuscular mycorrhizal fungus Diversispora epigaea (formerly Glomus versiforme) and its bacterial endosymbionts.</title>
        <authorList>
            <person name="Sun X."/>
            <person name="Fei Z."/>
            <person name="Harrison M."/>
        </authorList>
    </citation>
    <scope>NUCLEOTIDE SEQUENCE [LARGE SCALE GENOMIC DNA]</scope>
    <source>
        <strain evidence="1 2">IT104</strain>
    </source>
</reference>
<dbReference type="EMBL" id="PQFF01000112">
    <property type="protein sequence ID" value="RHZ81523.1"/>
    <property type="molecule type" value="Genomic_DNA"/>
</dbReference>
<organism evidence="1 2">
    <name type="scientific">Diversispora epigaea</name>
    <dbReference type="NCBI Taxonomy" id="1348612"/>
    <lineage>
        <taxon>Eukaryota</taxon>
        <taxon>Fungi</taxon>
        <taxon>Fungi incertae sedis</taxon>
        <taxon>Mucoromycota</taxon>
        <taxon>Glomeromycotina</taxon>
        <taxon>Glomeromycetes</taxon>
        <taxon>Diversisporales</taxon>
        <taxon>Diversisporaceae</taxon>
        <taxon>Diversispora</taxon>
    </lineage>
</organism>
<gene>
    <name evidence="1" type="ORF">Glove_120g154</name>
</gene>
<protein>
    <submittedName>
        <fullName evidence="1">Uncharacterized protein</fullName>
    </submittedName>
</protein>
<evidence type="ECO:0000313" key="1">
    <source>
        <dbReference type="EMBL" id="RHZ81523.1"/>
    </source>
</evidence>
<dbReference type="AlphaFoldDB" id="A0A397J954"/>